<keyword evidence="2" id="KW-1185">Reference proteome</keyword>
<accession>A0A2P5EHG3</accession>
<protein>
    <submittedName>
        <fullName evidence="1">Uncharacterized protein</fullName>
    </submittedName>
</protein>
<dbReference type="OrthoDB" id="10292474at2759"/>
<evidence type="ECO:0000313" key="1">
    <source>
        <dbReference type="EMBL" id="PON84981.1"/>
    </source>
</evidence>
<dbReference type="EMBL" id="JXTC01000154">
    <property type="protein sequence ID" value="PON84981.1"/>
    <property type="molecule type" value="Genomic_DNA"/>
</dbReference>
<dbReference type="AlphaFoldDB" id="A0A2P5EHG3"/>
<gene>
    <name evidence="1" type="ORF">TorRG33x02_192330</name>
</gene>
<comment type="caution">
    <text evidence="1">The sequence shown here is derived from an EMBL/GenBank/DDBJ whole genome shotgun (WGS) entry which is preliminary data.</text>
</comment>
<sequence length="438" mass="51722">MAMIYACDSYLKLNHMASSFYFVAEKLDKKIDELMVRVLTREREEYYFHDRVKDFRREIHDLKENQELLKRGFTGMIMKFCQLLDELDFQDYTYLEVLQDQSLKFVPERGMKTEEEIKLATQEIRRWNGKLVELGKEIIELALRFARTFPGEKGYFKKEIFDDVNVFLHDVKDDEITDNGIPLIKVNGTWNWHKLEEVAKSDDQVQWSLTEVMMKMYGFKLDKAKKEVEAIRHLKAALFCASKNHRDLTKNNLINELLRQKKSKLARLMQATEAIKKSSEVEEELCEAEKLMLEWLYQIEREIFFLVSDLALIVSIYDQVVVAAFRKDFMSKLQWLKWRKHGRVPVVVYRIISLLEVEAMVVEGNGLILLKEIHVSQFMDQLYKMILLLTSVLNANSNMSSLSMSKKEVITECVEIVRRCDEAWRAIRMEVDSSMREA</sequence>
<reference evidence="2" key="1">
    <citation type="submission" date="2016-06" db="EMBL/GenBank/DDBJ databases">
        <title>Parallel loss of symbiosis genes in relatives of nitrogen-fixing non-legume Parasponia.</title>
        <authorList>
            <person name="Van Velzen R."/>
            <person name="Holmer R."/>
            <person name="Bu F."/>
            <person name="Rutten L."/>
            <person name="Van Zeijl A."/>
            <person name="Liu W."/>
            <person name="Santuari L."/>
            <person name="Cao Q."/>
            <person name="Sharma T."/>
            <person name="Shen D."/>
            <person name="Roswanjaya Y."/>
            <person name="Wardhani T."/>
            <person name="Kalhor M.S."/>
            <person name="Jansen J."/>
            <person name="Van den Hoogen J."/>
            <person name="Gungor B."/>
            <person name="Hartog M."/>
            <person name="Hontelez J."/>
            <person name="Verver J."/>
            <person name="Yang W.-C."/>
            <person name="Schijlen E."/>
            <person name="Repin R."/>
            <person name="Schilthuizen M."/>
            <person name="Schranz E."/>
            <person name="Heidstra R."/>
            <person name="Miyata K."/>
            <person name="Fedorova E."/>
            <person name="Kohlen W."/>
            <person name="Bisseling T."/>
            <person name="Smit S."/>
            <person name="Geurts R."/>
        </authorList>
    </citation>
    <scope>NUCLEOTIDE SEQUENCE [LARGE SCALE GENOMIC DNA]</scope>
    <source>
        <strain evidence="2">cv. RG33-2</strain>
    </source>
</reference>
<organism evidence="1 2">
    <name type="scientific">Trema orientale</name>
    <name type="common">Charcoal tree</name>
    <name type="synonym">Celtis orientalis</name>
    <dbReference type="NCBI Taxonomy" id="63057"/>
    <lineage>
        <taxon>Eukaryota</taxon>
        <taxon>Viridiplantae</taxon>
        <taxon>Streptophyta</taxon>
        <taxon>Embryophyta</taxon>
        <taxon>Tracheophyta</taxon>
        <taxon>Spermatophyta</taxon>
        <taxon>Magnoliopsida</taxon>
        <taxon>eudicotyledons</taxon>
        <taxon>Gunneridae</taxon>
        <taxon>Pentapetalae</taxon>
        <taxon>rosids</taxon>
        <taxon>fabids</taxon>
        <taxon>Rosales</taxon>
        <taxon>Cannabaceae</taxon>
        <taxon>Trema</taxon>
    </lineage>
</organism>
<evidence type="ECO:0000313" key="2">
    <source>
        <dbReference type="Proteomes" id="UP000237000"/>
    </source>
</evidence>
<dbReference type="Proteomes" id="UP000237000">
    <property type="component" value="Unassembled WGS sequence"/>
</dbReference>
<proteinExistence type="predicted"/>
<dbReference type="InParanoid" id="A0A2P5EHG3"/>
<name>A0A2P5EHG3_TREOI</name>